<evidence type="ECO:0000256" key="4">
    <source>
        <dbReference type="ARBA" id="ARBA00014846"/>
    </source>
</evidence>
<comment type="similarity">
    <text evidence="2">Belongs to the IPK1 type 1 family.</text>
</comment>
<evidence type="ECO:0000256" key="5">
    <source>
        <dbReference type="ARBA" id="ARBA00022679"/>
    </source>
</evidence>
<comment type="catalytic activity">
    <reaction evidence="9">
        <text>1D-myo-inositol 1,3,4,5,6-pentakisphosphate + ATP = 1D-myo-inositol hexakisphosphate + ADP + H(+)</text>
        <dbReference type="Rhea" id="RHEA:20313"/>
        <dbReference type="ChEBI" id="CHEBI:15378"/>
        <dbReference type="ChEBI" id="CHEBI:30616"/>
        <dbReference type="ChEBI" id="CHEBI:57733"/>
        <dbReference type="ChEBI" id="CHEBI:58130"/>
        <dbReference type="ChEBI" id="CHEBI:456216"/>
        <dbReference type="EC" id="2.7.1.158"/>
    </reaction>
</comment>
<reference evidence="11 12" key="1">
    <citation type="submission" date="2024-02" db="EMBL/GenBank/DDBJ databases">
        <title>Discinaceae phylogenomics.</title>
        <authorList>
            <person name="Dirks A.C."/>
            <person name="James T.Y."/>
        </authorList>
    </citation>
    <scope>NUCLEOTIDE SEQUENCE [LARGE SCALE GENOMIC DNA]</scope>
    <source>
        <strain evidence="11 12">ACD0624</strain>
    </source>
</reference>
<evidence type="ECO:0000256" key="2">
    <source>
        <dbReference type="ARBA" id="ARBA00008305"/>
    </source>
</evidence>
<proteinExistence type="inferred from homology"/>
<gene>
    <name evidence="11" type="primary">IPK1_2</name>
    <name evidence="11" type="ORF">Q9L58_001162</name>
</gene>
<name>A0ABR3GV73_9PEZI</name>
<keyword evidence="12" id="KW-1185">Reference proteome</keyword>
<feature type="compositionally biased region" description="Pro residues" evidence="10">
    <location>
        <begin position="1"/>
        <end position="15"/>
    </location>
</feature>
<evidence type="ECO:0000313" key="11">
    <source>
        <dbReference type="EMBL" id="KAL0639845.1"/>
    </source>
</evidence>
<feature type="region of interest" description="Disordered" evidence="10">
    <location>
        <begin position="1"/>
        <end position="22"/>
    </location>
</feature>
<dbReference type="GO" id="GO:0035299">
    <property type="term" value="F:inositol-1,3,4,5,6-pentakisphosphate 2-kinase activity"/>
    <property type="evidence" value="ECO:0007669"/>
    <property type="project" value="UniProtKB-EC"/>
</dbReference>
<keyword evidence="5 9" id="KW-0808">Transferase</keyword>
<comment type="function">
    <text evidence="9">Phosphorylates Ins(1,3,4,5,6)P5 at position 2 to form Ins(1,2,3,4,5,6)P6 (InsP6 or phytate).</text>
</comment>
<dbReference type="Pfam" id="PF06090">
    <property type="entry name" value="Ins_P5_2-kin"/>
    <property type="match status" value="1"/>
</dbReference>
<evidence type="ECO:0000256" key="6">
    <source>
        <dbReference type="ARBA" id="ARBA00022741"/>
    </source>
</evidence>
<dbReference type="PANTHER" id="PTHR14456:SF2">
    <property type="entry name" value="INOSITOL-PENTAKISPHOSPHATE 2-KINASE"/>
    <property type="match status" value="1"/>
</dbReference>
<evidence type="ECO:0000256" key="7">
    <source>
        <dbReference type="ARBA" id="ARBA00022777"/>
    </source>
</evidence>
<comment type="function">
    <text evidence="1">Has kinase activity and phosphorylates inositol-1,3,4,5,6-pentakisphosphate (Ins(1,3,4,5,6)P5) to produce 1,2,3,4,5,6-hexakisphosphate (InsP6), also known as phytate.</text>
</comment>
<protein>
    <recommendedName>
        <fullName evidence="4 9">Inositol-pentakisphosphate 2-kinase</fullName>
        <ecNumber evidence="3 9">2.7.1.158</ecNumber>
    </recommendedName>
</protein>
<evidence type="ECO:0000256" key="1">
    <source>
        <dbReference type="ARBA" id="ARBA00003979"/>
    </source>
</evidence>
<keyword evidence="7 9" id="KW-0418">Kinase</keyword>
<dbReference type="PANTHER" id="PTHR14456">
    <property type="entry name" value="INOSITOL POLYPHOSPHATE KINASE 1"/>
    <property type="match status" value="1"/>
</dbReference>
<evidence type="ECO:0000313" key="12">
    <source>
        <dbReference type="Proteomes" id="UP001447188"/>
    </source>
</evidence>
<keyword evidence="8 9" id="KW-0067">ATP-binding</keyword>
<dbReference type="EC" id="2.7.1.158" evidence="3 9"/>
<comment type="domain">
    <text evidence="9">The EXKPK motif is conserved in inositol-pentakisphosphate 2-kinases of both family 1 and 2.</text>
</comment>
<sequence>MATNAPPPADVPPPADASSASASAVPALPADISLRYLAEGAANVIYRLSSPAGAPQFTHQLLRARKALPSTQPNQLSYAQLLHTFQPMFPAHLLLPTTLIRLPPSLLAHENTALIALEAAKKRPAKRHGLYLEPSEEFGYLIMDMSPHPITTPPPSPSFLARAFARLPRRHKPSSSSSSPHQQTRQLLIEFKPKWVLQSPSAAASPWRRCRTCALRLSKNQKPGFCPLDMASGSEERVRRAVAFLVPAVKPAGLVLRGAETWDATRVTVAEHVVRYLVGGDLMPTLKGLHGRLDPYGPVGMMGRAEEERKLFMTAMTVRDLTVFLRIDLDGREGEIEGVEAKVGDLDLKTGAAGKWEYWEGVERTLMEGGWYGGSEEGAEEKGVWCMP</sequence>
<accession>A0ABR3GV73</accession>
<organism evidence="11 12">
    <name type="scientific">Discina gigas</name>
    <dbReference type="NCBI Taxonomy" id="1032678"/>
    <lineage>
        <taxon>Eukaryota</taxon>
        <taxon>Fungi</taxon>
        <taxon>Dikarya</taxon>
        <taxon>Ascomycota</taxon>
        <taxon>Pezizomycotina</taxon>
        <taxon>Pezizomycetes</taxon>
        <taxon>Pezizales</taxon>
        <taxon>Discinaceae</taxon>
        <taxon>Discina</taxon>
    </lineage>
</organism>
<evidence type="ECO:0000256" key="9">
    <source>
        <dbReference type="RuleBase" id="RU364126"/>
    </source>
</evidence>
<comment type="caution">
    <text evidence="11">The sequence shown here is derived from an EMBL/GenBank/DDBJ whole genome shotgun (WGS) entry which is preliminary data.</text>
</comment>
<dbReference type="InterPro" id="IPR009286">
    <property type="entry name" value="Ins_P5_2-kin"/>
</dbReference>
<evidence type="ECO:0000256" key="10">
    <source>
        <dbReference type="SAM" id="MobiDB-lite"/>
    </source>
</evidence>
<dbReference type="EMBL" id="JBBBZM010000008">
    <property type="protein sequence ID" value="KAL0639845.1"/>
    <property type="molecule type" value="Genomic_DNA"/>
</dbReference>
<evidence type="ECO:0000256" key="8">
    <source>
        <dbReference type="ARBA" id="ARBA00022840"/>
    </source>
</evidence>
<dbReference type="Proteomes" id="UP001447188">
    <property type="component" value="Unassembled WGS sequence"/>
</dbReference>
<keyword evidence="6 9" id="KW-0547">Nucleotide-binding</keyword>
<evidence type="ECO:0000256" key="3">
    <source>
        <dbReference type="ARBA" id="ARBA00012023"/>
    </source>
</evidence>